<dbReference type="SUPFAM" id="SSF53335">
    <property type="entry name" value="S-adenosyl-L-methionine-dependent methyltransferases"/>
    <property type="match status" value="1"/>
</dbReference>
<keyword evidence="3" id="KW-0949">S-adenosyl-L-methionine</keyword>
<dbReference type="InterPro" id="IPR020596">
    <property type="entry name" value="rRNA_Ade_Mease_Trfase_CS"/>
</dbReference>
<dbReference type="InterPro" id="IPR029063">
    <property type="entry name" value="SAM-dependent_MTases_sf"/>
</dbReference>
<reference evidence="6" key="1">
    <citation type="submission" date="2019-08" db="EMBL/GenBank/DDBJ databases">
        <authorList>
            <person name="Kucharzyk K."/>
            <person name="Murdoch R.W."/>
            <person name="Higgins S."/>
            <person name="Loffler F."/>
        </authorList>
    </citation>
    <scope>NUCLEOTIDE SEQUENCE</scope>
</reference>
<keyword evidence="2 6" id="KW-0808">Transferase</keyword>
<evidence type="ECO:0000256" key="1">
    <source>
        <dbReference type="ARBA" id="ARBA00022603"/>
    </source>
</evidence>
<organism evidence="6">
    <name type="scientific">bioreactor metagenome</name>
    <dbReference type="NCBI Taxonomy" id="1076179"/>
    <lineage>
        <taxon>unclassified sequences</taxon>
        <taxon>metagenomes</taxon>
        <taxon>ecological metagenomes</taxon>
    </lineage>
</organism>
<gene>
    <name evidence="6" type="primary">ermD_2</name>
    <name evidence="6" type="ORF">SDC9_65270</name>
</gene>
<dbReference type="PROSITE" id="PS01131">
    <property type="entry name" value="RRNA_A_DIMETH"/>
    <property type="match status" value="1"/>
</dbReference>
<dbReference type="InterPro" id="IPR001737">
    <property type="entry name" value="KsgA/Erm"/>
</dbReference>
<dbReference type="CDD" id="cd02440">
    <property type="entry name" value="AdoMet_MTases"/>
    <property type="match status" value="1"/>
</dbReference>
<sequence>MFKVFIQISFQMTKRKTPIRFTGQHFTIDKNLISDTIKFANLQDSDIVLDIGAGKGFLTVHLLKHTNNLIAIEKDSDLALYLKQKFRQCPDLTIFNIDFLKFKLPSTPFKVVSNIPYSITSEILKVLMFDNVENFNGGSIVMQLAPAKKLVSDSFYNAYVVFYRTFFSLKLKYEINPSSFMPPPTVQSALLCIEPYTDNIINFDKAKYLRFIQFFLKSPDSTFRKKLKAIFRKSQIKSLCIRHSLDLEIPLNKVNPSIWKICYNEMIKMVPEKFHP</sequence>
<name>A0A644XX39_9ZZZZ</name>
<dbReference type="PROSITE" id="PS51689">
    <property type="entry name" value="SAM_RNA_A_N6_MT"/>
    <property type="match status" value="1"/>
</dbReference>
<dbReference type="EC" id="2.1.1.-" evidence="6"/>
<evidence type="ECO:0000259" key="5">
    <source>
        <dbReference type="SMART" id="SM00650"/>
    </source>
</evidence>
<dbReference type="GO" id="GO:0003723">
    <property type="term" value="F:RNA binding"/>
    <property type="evidence" value="ECO:0007669"/>
    <property type="project" value="UniProtKB-KW"/>
</dbReference>
<accession>A0A644XX39</accession>
<evidence type="ECO:0000313" key="6">
    <source>
        <dbReference type="EMBL" id="MPM18853.1"/>
    </source>
</evidence>
<dbReference type="InterPro" id="IPR020598">
    <property type="entry name" value="rRNA_Ade_methylase_Trfase_N"/>
</dbReference>
<dbReference type="SMART" id="SM00650">
    <property type="entry name" value="rADc"/>
    <property type="match status" value="1"/>
</dbReference>
<dbReference type="PANTHER" id="PTHR11727">
    <property type="entry name" value="DIMETHYLADENOSINE TRANSFERASE"/>
    <property type="match status" value="1"/>
</dbReference>
<evidence type="ECO:0000256" key="4">
    <source>
        <dbReference type="ARBA" id="ARBA00022884"/>
    </source>
</evidence>
<keyword evidence="4" id="KW-0694">RNA-binding</keyword>
<evidence type="ECO:0000256" key="3">
    <source>
        <dbReference type="ARBA" id="ARBA00022691"/>
    </source>
</evidence>
<dbReference type="Gene3D" id="3.40.50.150">
    <property type="entry name" value="Vaccinia Virus protein VP39"/>
    <property type="match status" value="1"/>
</dbReference>
<feature type="domain" description="Ribosomal RNA adenine methylase transferase N-terminal" evidence="5">
    <location>
        <begin position="32"/>
        <end position="197"/>
    </location>
</feature>
<evidence type="ECO:0000256" key="2">
    <source>
        <dbReference type="ARBA" id="ARBA00022679"/>
    </source>
</evidence>
<dbReference type="GO" id="GO:0000179">
    <property type="term" value="F:rRNA (adenine-N6,N6-)-dimethyltransferase activity"/>
    <property type="evidence" value="ECO:0007669"/>
    <property type="project" value="InterPro"/>
</dbReference>
<dbReference type="EMBL" id="VSSQ01003062">
    <property type="protein sequence ID" value="MPM18853.1"/>
    <property type="molecule type" value="Genomic_DNA"/>
</dbReference>
<dbReference type="AlphaFoldDB" id="A0A644XX39"/>
<proteinExistence type="predicted"/>
<dbReference type="InterPro" id="IPR023165">
    <property type="entry name" value="rRNA_Ade_diMease-like_C"/>
</dbReference>
<dbReference type="PANTHER" id="PTHR11727:SF7">
    <property type="entry name" value="DIMETHYLADENOSINE TRANSFERASE-RELATED"/>
    <property type="match status" value="1"/>
</dbReference>
<dbReference type="Pfam" id="PF00398">
    <property type="entry name" value="RrnaAD"/>
    <property type="match status" value="1"/>
</dbReference>
<comment type="caution">
    <text evidence="6">The sequence shown here is derived from an EMBL/GenBank/DDBJ whole genome shotgun (WGS) entry which is preliminary data.</text>
</comment>
<protein>
    <submittedName>
        <fullName evidence="6">rRNA adenine N-6-methyltransferase</fullName>
        <ecNumber evidence="6">2.1.1.-</ecNumber>
    </submittedName>
</protein>
<dbReference type="GO" id="GO:0005829">
    <property type="term" value="C:cytosol"/>
    <property type="evidence" value="ECO:0007669"/>
    <property type="project" value="TreeGrafter"/>
</dbReference>
<dbReference type="Gene3D" id="1.10.8.100">
    <property type="entry name" value="Ribosomal RNA adenine dimethylase-like, domain 2"/>
    <property type="match status" value="1"/>
</dbReference>
<keyword evidence="1 6" id="KW-0489">Methyltransferase</keyword>